<gene>
    <name evidence="2" type="ORF">BKK80_28715</name>
</gene>
<evidence type="ECO:0000313" key="3">
    <source>
        <dbReference type="Proteomes" id="UP000177515"/>
    </source>
</evidence>
<protein>
    <submittedName>
        <fullName evidence="2">AraC family transcriptional regulator</fullName>
    </submittedName>
</protein>
<feature type="domain" description="HTH araC/xylS-type" evidence="1">
    <location>
        <begin position="106"/>
        <end position="196"/>
    </location>
</feature>
<sequence>MAFQIPSELRLSRLRFPFAVRVEAVRGVARLRDANARREVRPGDPFVVPAFAHFDCDLQAGPGRPVELTLTAVPDQACPRMLLAGGQEKYWSRALAHAIFLQPRLAWNATLAAERWHVAPRLVRARLFAEGEALHALLREQRVAHALYALAVPGLPPDTATPAGLGRLAQAAGLRDAATLANACANLHGMHPACLLAAPGAPAAARTLPGWHPAAA</sequence>
<evidence type="ECO:0000313" key="2">
    <source>
        <dbReference type="EMBL" id="AOZ09698.1"/>
    </source>
</evidence>
<evidence type="ECO:0000259" key="1">
    <source>
        <dbReference type="SMART" id="SM00342"/>
    </source>
</evidence>
<dbReference type="Gene3D" id="1.10.10.60">
    <property type="entry name" value="Homeodomain-like"/>
    <property type="match status" value="1"/>
</dbReference>
<reference evidence="2 3" key="1">
    <citation type="submission" date="2016-10" db="EMBL/GenBank/DDBJ databases">
        <title>Complete genome sequences of three Cupriavidus strains isolated from various Malaysian environments.</title>
        <authorList>
            <person name="Abdullah A.A.-A."/>
            <person name="Shafie N.A.H."/>
            <person name="Lau N.S."/>
        </authorList>
    </citation>
    <scope>NUCLEOTIDE SEQUENCE [LARGE SCALE GENOMIC DNA]</scope>
    <source>
        <strain evidence="2 3">USMAA1020</strain>
    </source>
</reference>
<name>A0A1D9ICC8_9BURK</name>
<accession>A0A1D9ICC8</accession>
<organism evidence="2 3">
    <name type="scientific">Cupriavidus malaysiensis</name>
    <dbReference type="NCBI Taxonomy" id="367825"/>
    <lineage>
        <taxon>Bacteria</taxon>
        <taxon>Pseudomonadati</taxon>
        <taxon>Pseudomonadota</taxon>
        <taxon>Betaproteobacteria</taxon>
        <taxon>Burkholderiales</taxon>
        <taxon>Burkholderiaceae</taxon>
        <taxon>Cupriavidus</taxon>
    </lineage>
</organism>
<dbReference type="InterPro" id="IPR018060">
    <property type="entry name" value="HTH_AraC"/>
</dbReference>
<dbReference type="RefSeq" id="WP_071040100.1">
    <property type="nucleotide sequence ID" value="NZ_CP017755.1"/>
</dbReference>
<proteinExistence type="predicted"/>
<keyword evidence="3" id="KW-1185">Reference proteome</keyword>
<dbReference type="SMART" id="SM00342">
    <property type="entry name" value="HTH_ARAC"/>
    <property type="match status" value="1"/>
</dbReference>
<dbReference type="EMBL" id="CP017755">
    <property type="protein sequence ID" value="AOZ09698.1"/>
    <property type="molecule type" value="Genomic_DNA"/>
</dbReference>
<dbReference type="Proteomes" id="UP000177515">
    <property type="component" value="Chromosome 2"/>
</dbReference>